<evidence type="ECO:0000256" key="1">
    <source>
        <dbReference type="SAM" id="MobiDB-lite"/>
    </source>
</evidence>
<gene>
    <name evidence="2" type="ORF">V3C41_00220</name>
</gene>
<keyword evidence="3" id="KW-1185">Reference proteome</keyword>
<feature type="region of interest" description="Disordered" evidence="1">
    <location>
        <begin position="1"/>
        <end position="28"/>
    </location>
</feature>
<evidence type="ECO:0000313" key="2">
    <source>
        <dbReference type="EMBL" id="MEO3939492.1"/>
    </source>
</evidence>
<dbReference type="Proteomes" id="UP001448614">
    <property type="component" value="Unassembled WGS sequence"/>
</dbReference>
<dbReference type="EMBL" id="JBBMFV010000001">
    <property type="protein sequence ID" value="MEO3939492.1"/>
    <property type="molecule type" value="Genomic_DNA"/>
</dbReference>
<organism evidence="2 3">
    <name type="scientific">Paenarthrobacter nicotinovorans</name>
    <name type="common">Arthrobacter nicotinovorans</name>
    <dbReference type="NCBI Taxonomy" id="29320"/>
    <lineage>
        <taxon>Bacteria</taxon>
        <taxon>Bacillati</taxon>
        <taxon>Actinomycetota</taxon>
        <taxon>Actinomycetes</taxon>
        <taxon>Micrococcales</taxon>
        <taxon>Micrococcaceae</taxon>
        <taxon>Paenarthrobacter</taxon>
    </lineage>
</organism>
<protein>
    <submittedName>
        <fullName evidence="2">Uncharacterized protein</fullName>
    </submittedName>
</protein>
<accession>A0ABV0GM14</accession>
<feature type="compositionally biased region" description="Basic and acidic residues" evidence="1">
    <location>
        <begin position="17"/>
        <end position="27"/>
    </location>
</feature>
<evidence type="ECO:0000313" key="3">
    <source>
        <dbReference type="Proteomes" id="UP001448614"/>
    </source>
</evidence>
<proteinExistence type="predicted"/>
<reference evidence="2 3" key="1">
    <citation type="journal article" date="2024" name="Appl. Microbiol. Biotechnol.">
        <title>Biosynthetic gene clusters with biotechnological applications in novel Antarctic isolates from Actinomycetota.</title>
        <authorList>
            <person name="Bruna P."/>
            <person name="Nunez-Montero K."/>
            <person name="Contreras M.J."/>
            <person name="Leal K."/>
            <person name="Garcia M."/>
            <person name="Abanto M."/>
            <person name="Barrientos L."/>
        </authorList>
    </citation>
    <scope>NUCLEOTIDE SEQUENCE [LARGE SCALE GENOMIC DNA]</scope>
    <source>
        <strain evidence="2 3">Se16.17</strain>
    </source>
</reference>
<sequence>MHETEDAEEAPSSTPWPEDKARLRRSFENSSEAVSPSLGRFSNGIELPPALATHQAMMNMIKPMLDAQAAARATALNPLYTARERWAKQLSNISSDIFRTREFAQPNLDSITARLTGNVDFGLSRAFAQKANQFAASQFSLLQRLSDTVENLKASFYPPNLRGIKGLRLEQVEQVVMVDGIALYSVPRPSIAEALIRADGASKRRQILGRRSREISDDCRVAVSGCSSDMVAPYVRNTLAALSALNDGHSEAAQALAASVLDAVVNSYFGSQRYNYTPNAKGNRTTASYDEFGAHEYIAFAPIWQAWQKFFPNEGRPVPYTFSRNATAHTVSTKQFTRRNAVQCLMIITGILVFIDEQLKELER</sequence>
<dbReference type="RefSeq" id="WP_347781480.1">
    <property type="nucleotide sequence ID" value="NZ_JBBMFV010000001.1"/>
</dbReference>
<comment type="caution">
    <text evidence="2">The sequence shown here is derived from an EMBL/GenBank/DDBJ whole genome shotgun (WGS) entry which is preliminary data.</text>
</comment>
<name>A0ABV0GM14_PAENI</name>